<sequence>MSGWISIHRKILNNILWQDKPFSKGQAWVDLLLITNHKKGLLKVKNGLTVEIQRGECGYSEVALAERWGWSRGKVRRFIHYLKCEKMIQQKNVENRLIIEVCNYDQFQTAHQTVHQTVQQTDTNNNDNKDNNIEDEEEEKSAIQILKNWYGQEYRNVHLTDKEYQKLLAFTLSEKALSQLIEDLSKRIAEGKEKNWSKDTPNIHYARLKAYWDYRRKNPDKFRQQNTKETDGWRL</sequence>
<evidence type="ECO:0000313" key="2">
    <source>
        <dbReference type="EMBL" id="HIU93130.1"/>
    </source>
</evidence>
<reference evidence="2" key="2">
    <citation type="journal article" date="2021" name="PeerJ">
        <title>Extensive microbial diversity within the chicken gut microbiome revealed by metagenomics and culture.</title>
        <authorList>
            <person name="Gilroy R."/>
            <person name="Ravi A."/>
            <person name="Getino M."/>
            <person name="Pursley I."/>
            <person name="Horton D.L."/>
            <person name="Alikhan N.F."/>
            <person name="Baker D."/>
            <person name="Gharbi K."/>
            <person name="Hall N."/>
            <person name="Watson M."/>
            <person name="Adriaenssens E.M."/>
            <person name="Foster-Nyarko E."/>
            <person name="Jarju S."/>
            <person name="Secka A."/>
            <person name="Antonio M."/>
            <person name="Oren A."/>
            <person name="Chaudhuri R.R."/>
            <person name="La Ragione R."/>
            <person name="Hildebrand F."/>
            <person name="Pallen M.J."/>
        </authorList>
    </citation>
    <scope>NUCLEOTIDE SEQUENCE</scope>
    <source>
        <strain evidence="2">CHK154-7741</strain>
    </source>
</reference>
<dbReference type="EMBL" id="DVOD01000060">
    <property type="protein sequence ID" value="HIU93130.1"/>
    <property type="molecule type" value="Genomic_DNA"/>
</dbReference>
<accession>A0A9D1SRW4</accession>
<evidence type="ECO:0000256" key="1">
    <source>
        <dbReference type="SAM" id="MobiDB-lite"/>
    </source>
</evidence>
<name>A0A9D1SRW4_9CLOT</name>
<dbReference type="Proteomes" id="UP000886748">
    <property type="component" value="Unassembled WGS sequence"/>
</dbReference>
<protein>
    <submittedName>
        <fullName evidence="2">Uncharacterized protein</fullName>
    </submittedName>
</protein>
<evidence type="ECO:0000313" key="3">
    <source>
        <dbReference type="Proteomes" id="UP000886748"/>
    </source>
</evidence>
<organism evidence="2 3">
    <name type="scientific">Candidatus Limenecus avicola</name>
    <dbReference type="NCBI Taxonomy" id="2840847"/>
    <lineage>
        <taxon>Bacteria</taxon>
        <taxon>Bacillati</taxon>
        <taxon>Bacillota</taxon>
        <taxon>Clostridia</taxon>
        <taxon>Eubacteriales</taxon>
        <taxon>Clostridiaceae</taxon>
        <taxon>Clostridiaceae incertae sedis</taxon>
        <taxon>Candidatus Limenecus</taxon>
    </lineage>
</organism>
<feature type="region of interest" description="Disordered" evidence="1">
    <location>
        <begin position="115"/>
        <end position="137"/>
    </location>
</feature>
<reference evidence="2" key="1">
    <citation type="submission" date="2020-10" db="EMBL/GenBank/DDBJ databases">
        <authorList>
            <person name="Gilroy R."/>
        </authorList>
    </citation>
    <scope>NUCLEOTIDE SEQUENCE</scope>
    <source>
        <strain evidence="2">CHK154-7741</strain>
    </source>
</reference>
<feature type="compositionally biased region" description="Low complexity" evidence="1">
    <location>
        <begin position="115"/>
        <end position="126"/>
    </location>
</feature>
<gene>
    <name evidence="2" type="ORF">IAD26_08365</name>
</gene>
<dbReference type="AlphaFoldDB" id="A0A9D1SRW4"/>
<proteinExistence type="predicted"/>
<comment type="caution">
    <text evidence="2">The sequence shown here is derived from an EMBL/GenBank/DDBJ whole genome shotgun (WGS) entry which is preliminary data.</text>
</comment>